<feature type="compositionally biased region" description="Basic and acidic residues" evidence="1">
    <location>
        <begin position="28"/>
        <end position="37"/>
    </location>
</feature>
<feature type="transmembrane region" description="Helical" evidence="2">
    <location>
        <begin position="82"/>
        <end position="104"/>
    </location>
</feature>
<dbReference type="Pfam" id="PF04854">
    <property type="entry name" value="DUF624"/>
    <property type="match status" value="1"/>
</dbReference>
<dbReference type="AlphaFoldDB" id="A0A4Q7LZ93"/>
<keyword evidence="2" id="KW-1133">Transmembrane helix</keyword>
<dbReference type="Proteomes" id="UP000293852">
    <property type="component" value="Unassembled WGS sequence"/>
</dbReference>
<feature type="transmembrane region" description="Helical" evidence="2">
    <location>
        <begin position="162"/>
        <end position="187"/>
    </location>
</feature>
<comment type="caution">
    <text evidence="3">The sequence shown here is derived from an EMBL/GenBank/DDBJ whole genome shotgun (WGS) entry which is preliminary data.</text>
</comment>
<proteinExistence type="predicted"/>
<evidence type="ECO:0000256" key="2">
    <source>
        <dbReference type="SAM" id="Phobius"/>
    </source>
</evidence>
<gene>
    <name evidence="3" type="ORF">EV386_0099</name>
</gene>
<evidence type="ECO:0000313" key="4">
    <source>
        <dbReference type="Proteomes" id="UP000293852"/>
    </source>
</evidence>
<dbReference type="OrthoDB" id="4211860at2"/>
<keyword evidence="2" id="KW-0472">Membrane</keyword>
<feature type="region of interest" description="Disordered" evidence="1">
    <location>
        <begin position="1"/>
        <end position="39"/>
    </location>
</feature>
<feature type="transmembrane region" description="Helical" evidence="2">
    <location>
        <begin position="125"/>
        <end position="150"/>
    </location>
</feature>
<organism evidence="3 4">
    <name type="scientific">Xylanimonas ulmi</name>
    <dbReference type="NCBI Taxonomy" id="228973"/>
    <lineage>
        <taxon>Bacteria</taxon>
        <taxon>Bacillati</taxon>
        <taxon>Actinomycetota</taxon>
        <taxon>Actinomycetes</taxon>
        <taxon>Micrococcales</taxon>
        <taxon>Promicromonosporaceae</taxon>
        <taxon>Xylanimonas</taxon>
    </lineage>
</organism>
<protein>
    <submittedName>
        <fullName evidence="3">Uncharacterized protein DUF624</fullName>
    </submittedName>
</protein>
<dbReference type="EMBL" id="SGWX01000001">
    <property type="protein sequence ID" value="RZS59863.1"/>
    <property type="molecule type" value="Genomic_DNA"/>
</dbReference>
<keyword evidence="4" id="KW-1185">Reference proteome</keyword>
<reference evidence="3 4" key="1">
    <citation type="submission" date="2019-02" db="EMBL/GenBank/DDBJ databases">
        <title>Sequencing the genomes of 1000 actinobacteria strains.</title>
        <authorList>
            <person name="Klenk H.-P."/>
        </authorList>
    </citation>
    <scope>NUCLEOTIDE SEQUENCE [LARGE SCALE GENOMIC DNA]</scope>
    <source>
        <strain evidence="3 4">DSM 16932</strain>
    </source>
</reference>
<evidence type="ECO:0000256" key="1">
    <source>
        <dbReference type="SAM" id="MobiDB-lite"/>
    </source>
</evidence>
<feature type="transmembrane region" description="Helical" evidence="2">
    <location>
        <begin position="52"/>
        <end position="76"/>
    </location>
</feature>
<evidence type="ECO:0000313" key="3">
    <source>
        <dbReference type="EMBL" id="RZS59863.1"/>
    </source>
</evidence>
<dbReference type="InterPro" id="IPR006938">
    <property type="entry name" value="DUF624"/>
</dbReference>
<feature type="transmembrane region" description="Helical" evidence="2">
    <location>
        <begin position="208"/>
        <end position="241"/>
    </location>
</feature>
<name>A0A4Q7LZ93_9MICO</name>
<keyword evidence="2" id="KW-0812">Transmembrane</keyword>
<accession>A0A4Q7LZ93</accession>
<sequence length="265" mass="28812">MRASPDVSLRNVTTDEPGQPGQPTPFEPPERPARRVPGDFGEGALGRATKSIYWYIVLTALMALVSLPTLAFMLVIDPSPANAPFIAIAALPLGPALSAALYTVRARYTDEDLAPARAFWRGYRLNWADVLRVWAPAVVVLAIIGFTLAHGDLAGLGAAYRIVLALISALVGVWALHAVAIATFFAFRTRDVARLAVYYLAMAKRSTFGVFALVLIAATVTWFLTEWSLLPLGGIGVWFWYQNDKPIFTDIYARFTAKPGDQSAA</sequence>